<sequence length="190" mass="21625">MSININEHGYWDGEFAVEHHAYDKPLSDALVQFFEKENVENIADLGCGLAHYVSNFIENGINATGFDGNPRTPELTNGIASVLDLAIPFTFEKPYEWIMSIEVGEHLPAHYEDVYIQNLHNNNKKGIVMSWALEGQGGLGHFNERNNQYIKDKVMALGYTNDVEAENILREASSLWWFKNTLMVFRKLVS</sequence>
<reference evidence="1" key="1">
    <citation type="journal article" date="2020" name="Nature">
        <title>Giant virus diversity and host interactions through global metagenomics.</title>
        <authorList>
            <person name="Schulz F."/>
            <person name="Roux S."/>
            <person name="Paez-Espino D."/>
            <person name="Jungbluth S."/>
            <person name="Walsh D.A."/>
            <person name="Denef V.J."/>
            <person name="McMahon K.D."/>
            <person name="Konstantinidis K.T."/>
            <person name="Eloe-Fadrosh E.A."/>
            <person name="Kyrpides N.C."/>
            <person name="Woyke T."/>
        </authorList>
    </citation>
    <scope>NUCLEOTIDE SEQUENCE</scope>
    <source>
        <strain evidence="1">GVMAG-S-1101164-67</strain>
    </source>
</reference>
<dbReference type="Gene3D" id="3.40.50.150">
    <property type="entry name" value="Vaccinia Virus protein VP39"/>
    <property type="match status" value="1"/>
</dbReference>
<dbReference type="SUPFAM" id="SSF53335">
    <property type="entry name" value="S-adenosyl-L-methionine-dependent methyltransferases"/>
    <property type="match status" value="1"/>
</dbReference>
<evidence type="ECO:0000313" key="1">
    <source>
        <dbReference type="EMBL" id="QHU10308.1"/>
    </source>
</evidence>
<organism evidence="1">
    <name type="scientific">viral metagenome</name>
    <dbReference type="NCBI Taxonomy" id="1070528"/>
    <lineage>
        <taxon>unclassified sequences</taxon>
        <taxon>metagenomes</taxon>
        <taxon>organismal metagenomes</taxon>
    </lineage>
</organism>
<dbReference type="EMBL" id="MN740753">
    <property type="protein sequence ID" value="QHU10308.1"/>
    <property type="molecule type" value="Genomic_DNA"/>
</dbReference>
<dbReference type="InterPro" id="IPR029063">
    <property type="entry name" value="SAM-dependent_MTases_sf"/>
</dbReference>
<name>A0A6C0K277_9ZZZZ</name>
<proteinExistence type="predicted"/>
<protein>
    <recommendedName>
        <fullName evidence="2">Methyltransferase</fullName>
    </recommendedName>
</protein>
<evidence type="ECO:0008006" key="2">
    <source>
        <dbReference type="Google" id="ProtNLM"/>
    </source>
</evidence>
<dbReference type="AlphaFoldDB" id="A0A6C0K277"/>
<accession>A0A6C0K277</accession>